<dbReference type="Pfam" id="PF01743">
    <property type="entry name" value="PolyA_pol"/>
    <property type="match status" value="1"/>
</dbReference>
<evidence type="ECO:0000256" key="9">
    <source>
        <dbReference type="ARBA" id="ARBA00022842"/>
    </source>
</evidence>
<evidence type="ECO:0000256" key="3">
    <source>
        <dbReference type="ARBA" id="ARBA00022694"/>
    </source>
</evidence>
<dbReference type="GO" id="GO:0003723">
    <property type="term" value="F:RNA binding"/>
    <property type="evidence" value="ECO:0007669"/>
    <property type="project" value="UniProtKB-KW"/>
</dbReference>
<dbReference type="Gene3D" id="3.30.460.10">
    <property type="entry name" value="Beta Polymerase, domain 2"/>
    <property type="match status" value="1"/>
</dbReference>
<dbReference type="KEGG" id="tmai:FVE67_00945"/>
<dbReference type="Pfam" id="PF12627">
    <property type="entry name" value="PolyA_pol_RNAbd"/>
    <property type="match status" value="1"/>
</dbReference>
<feature type="domain" description="HD" evidence="13">
    <location>
        <begin position="251"/>
        <end position="391"/>
    </location>
</feature>
<keyword evidence="9" id="KW-0460">Magnesium</keyword>
<feature type="domain" description="Poly A polymerase head" evidence="12">
    <location>
        <begin position="27"/>
        <end position="148"/>
    </location>
</feature>
<dbReference type="PANTHER" id="PTHR47545">
    <property type="entry name" value="MULTIFUNCTIONAL CCA PROTEIN"/>
    <property type="match status" value="1"/>
</dbReference>
<dbReference type="CDD" id="cd05398">
    <property type="entry name" value="NT_ClassII-CCAase"/>
    <property type="match status" value="1"/>
</dbReference>
<keyword evidence="3" id="KW-0819">tRNA processing</keyword>
<organism evidence="15 16">
    <name type="scientific">Thermosulfurimonas marina</name>
    <dbReference type="NCBI Taxonomy" id="2047767"/>
    <lineage>
        <taxon>Bacteria</taxon>
        <taxon>Pseudomonadati</taxon>
        <taxon>Thermodesulfobacteriota</taxon>
        <taxon>Thermodesulfobacteria</taxon>
        <taxon>Thermodesulfobacteriales</taxon>
        <taxon>Thermodesulfobacteriaceae</taxon>
        <taxon>Thermosulfurimonas</taxon>
    </lineage>
</organism>
<dbReference type="InterPro" id="IPR002646">
    <property type="entry name" value="PolA_pol_head_dom"/>
</dbReference>
<evidence type="ECO:0000313" key="15">
    <source>
        <dbReference type="EMBL" id="QJA05441.1"/>
    </source>
</evidence>
<evidence type="ECO:0000256" key="2">
    <source>
        <dbReference type="ARBA" id="ARBA00022679"/>
    </source>
</evidence>
<evidence type="ECO:0000256" key="6">
    <source>
        <dbReference type="ARBA" id="ARBA00022741"/>
    </source>
</evidence>
<keyword evidence="7" id="KW-0692">RNA repair</keyword>
<dbReference type="Pfam" id="PF01966">
    <property type="entry name" value="HD"/>
    <property type="match status" value="1"/>
</dbReference>
<sequence>MRRAKLLKEWPGPVEKVLAEMARREEIYLTGGAVRDILLRRPVKDLDLTVLSSPPEALGQELARALSWALVPLHEELGVFRVTRGGYTLDLSGLRPGARSLEEDLRRRDFTVNALAVPLREALKSPPESWPLLDPCGGLADLRAGRLRTPARENLLEDPLRILRAYRFFAQGYGEIESETRKWLSEVAPKLSEVAAERVSAELLLILETPQAAETLRLMEADRVFAVLFPELEEGRGIPQPDYHHLDVLGHSLETLGELEKILESPVLPEPIKEALSEEGVLPAVKLAALFHDAGKSRTFAPAGVRAPRITFYEHERASAEMFQTWAERLRLPRNLVKRTLRLIRHHMRPFFLLELAEKDRLTPRAKRRLIRDVPDYPLLFLLALADALSARGPASEPDTAERLAALLEDLRRFEEEVLAPAERERLLTGHDLIALGLKPGPFFREILEAVEEARVEGRVRDREEALAFVQEYVREKMNLGERNG</sequence>
<dbReference type="GO" id="GO:0008033">
    <property type="term" value="P:tRNA processing"/>
    <property type="evidence" value="ECO:0007669"/>
    <property type="project" value="UniProtKB-KW"/>
</dbReference>
<evidence type="ECO:0000259" key="13">
    <source>
        <dbReference type="Pfam" id="PF01966"/>
    </source>
</evidence>
<keyword evidence="16" id="KW-1185">Reference proteome</keyword>
<comment type="cofactor">
    <cofactor evidence="1">
        <name>Mg(2+)</name>
        <dbReference type="ChEBI" id="CHEBI:18420"/>
    </cofactor>
</comment>
<evidence type="ECO:0000313" key="16">
    <source>
        <dbReference type="Proteomes" id="UP000501253"/>
    </source>
</evidence>
<keyword evidence="10 11" id="KW-0694">RNA-binding</keyword>
<dbReference type="Gene3D" id="1.10.3090.10">
    <property type="entry name" value="cca-adding enzyme, domain 2"/>
    <property type="match status" value="1"/>
</dbReference>
<evidence type="ECO:0000256" key="8">
    <source>
        <dbReference type="ARBA" id="ARBA00022840"/>
    </source>
</evidence>
<accession>A0A6H1WQG9</accession>
<evidence type="ECO:0000256" key="4">
    <source>
        <dbReference type="ARBA" id="ARBA00022695"/>
    </source>
</evidence>
<keyword evidence="6" id="KW-0547">Nucleotide-binding</keyword>
<evidence type="ECO:0000259" key="14">
    <source>
        <dbReference type="Pfam" id="PF12627"/>
    </source>
</evidence>
<dbReference type="InterPro" id="IPR032828">
    <property type="entry name" value="PolyA_RNA-bd"/>
</dbReference>
<dbReference type="RefSeq" id="WP_168718806.1">
    <property type="nucleotide sequence ID" value="NZ_CP042909.1"/>
</dbReference>
<gene>
    <name evidence="15" type="ORF">FVE67_00945</name>
</gene>
<dbReference type="GO" id="GO:0042245">
    <property type="term" value="P:RNA repair"/>
    <property type="evidence" value="ECO:0007669"/>
    <property type="project" value="UniProtKB-KW"/>
</dbReference>
<evidence type="ECO:0000256" key="11">
    <source>
        <dbReference type="RuleBase" id="RU003953"/>
    </source>
</evidence>
<dbReference type="Proteomes" id="UP000501253">
    <property type="component" value="Chromosome"/>
</dbReference>
<dbReference type="InterPro" id="IPR050124">
    <property type="entry name" value="tRNA_CCA-adding_enzyme"/>
</dbReference>
<dbReference type="GO" id="GO:0046872">
    <property type="term" value="F:metal ion binding"/>
    <property type="evidence" value="ECO:0007669"/>
    <property type="project" value="UniProtKB-KW"/>
</dbReference>
<evidence type="ECO:0000256" key="7">
    <source>
        <dbReference type="ARBA" id="ARBA00022800"/>
    </source>
</evidence>
<keyword evidence="2 11" id="KW-0808">Transferase</keyword>
<dbReference type="GO" id="GO:0005524">
    <property type="term" value="F:ATP binding"/>
    <property type="evidence" value="ECO:0007669"/>
    <property type="project" value="UniProtKB-KW"/>
</dbReference>
<evidence type="ECO:0000259" key="12">
    <source>
        <dbReference type="Pfam" id="PF01743"/>
    </source>
</evidence>
<evidence type="ECO:0000256" key="1">
    <source>
        <dbReference type="ARBA" id="ARBA00001946"/>
    </source>
</evidence>
<feature type="domain" description="tRNA nucleotidyltransferase/poly(A) polymerase RNA and SrmB- binding" evidence="14">
    <location>
        <begin position="175"/>
        <end position="233"/>
    </location>
</feature>
<name>A0A6H1WQG9_9BACT</name>
<dbReference type="SUPFAM" id="SSF81301">
    <property type="entry name" value="Nucleotidyltransferase"/>
    <property type="match status" value="1"/>
</dbReference>
<dbReference type="EMBL" id="CP042909">
    <property type="protein sequence ID" value="QJA05441.1"/>
    <property type="molecule type" value="Genomic_DNA"/>
</dbReference>
<protein>
    <submittedName>
        <fullName evidence="15">CCA tRNA nucleotidyltransferase</fullName>
    </submittedName>
</protein>
<reference evidence="15 16" key="1">
    <citation type="submission" date="2019-08" db="EMBL/GenBank/DDBJ databases">
        <title>Complete genome sequence of Thermosulfurimonas marina SU872T, an anaerobic thermophilic chemolithoautotrophic bacterium isolated from a shallow marine hydrothermal vent.</title>
        <authorList>
            <person name="Allioux M."/>
            <person name="Jebbar M."/>
            <person name="Slobodkina G."/>
            <person name="Slobodkin A."/>
            <person name="Moalic Y."/>
            <person name="Frolova A."/>
            <person name="Shao Z."/>
            <person name="Alain K."/>
        </authorList>
    </citation>
    <scope>NUCLEOTIDE SEQUENCE [LARGE SCALE GENOMIC DNA]</scope>
    <source>
        <strain evidence="15 16">SU872</strain>
    </source>
</reference>
<dbReference type="AlphaFoldDB" id="A0A6H1WQG9"/>
<dbReference type="GO" id="GO:0016779">
    <property type="term" value="F:nucleotidyltransferase activity"/>
    <property type="evidence" value="ECO:0007669"/>
    <property type="project" value="UniProtKB-KW"/>
</dbReference>
<dbReference type="PANTHER" id="PTHR47545:SF1">
    <property type="entry name" value="MULTIFUNCTIONAL CCA PROTEIN"/>
    <property type="match status" value="1"/>
</dbReference>
<evidence type="ECO:0000256" key="5">
    <source>
        <dbReference type="ARBA" id="ARBA00022723"/>
    </source>
</evidence>
<keyword evidence="8" id="KW-0067">ATP-binding</keyword>
<evidence type="ECO:0000256" key="10">
    <source>
        <dbReference type="ARBA" id="ARBA00022884"/>
    </source>
</evidence>
<comment type="similarity">
    <text evidence="11">Belongs to the tRNA nucleotidyltransferase/poly(A) polymerase family.</text>
</comment>
<proteinExistence type="inferred from homology"/>
<keyword evidence="4" id="KW-0548">Nucleotidyltransferase</keyword>
<keyword evidence="5" id="KW-0479">Metal-binding</keyword>
<dbReference type="InterPro" id="IPR006674">
    <property type="entry name" value="HD_domain"/>
</dbReference>
<dbReference type="SUPFAM" id="SSF81891">
    <property type="entry name" value="Poly A polymerase C-terminal region-like"/>
    <property type="match status" value="1"/>
</dbReference>
<dbReference type="InterPro" id="IPR043519">
    <property type="entry name" value="NT_sf"/>
</dbReference>